<reference evidence="3 4" key="1">
    <citation type="submission" date="2018-01" db="EMBL/GenBank/DDBJ databases">
        <title>The draft genome sequence of Cohaesibacter sp. H1304.</title>
        <authorList>
            <person name="Wang N.-N."/>
            <person name="Du Z.-J."/>
        </authorList>
    </citation>
    <scope>NUCLEOTIDE SEQUENCE [LARGE SCALE GENOMIC DNA]</scope>
    <source>
        <strain evidence="3 4">H1304</strain>
    </source>
</reference>
<dbReference type="EMBL" id="PKUQ01000055">
    <property type="protein sequence ID" value="PLW75020.1"/>
    <property type="molecule type" value="Genomic_DNA"/>
</dbReference>
<evidence type="ECO:0000256" key="2">
    <source>
        <dbReference type="SAM" id="MobiDB-lite"/>
    </source>
</evidence>
<accession>A0A2N5XKR3</accession>
<organism evidence="3 4">
    <name type="scientific">Cohaesibacter celericrescens</name>
    <dbReference type="NCBI Taxonomy" id="2067669"/>
    <lineage>
        <taxon>Bacteria</taxon>
        <taxon>Pseudomonadati</taxon>
        <taxon>Pseudomonadota</taxon>
        <taxon>Alphaproteobacteria</taxon>
        <taxon>Hyphomicrobiales</taxon>
        <taxon>Cohaesibacteraceae</taxon>
    </lineage>
</organism>
<dbReference type="RefSeq" id="WP_101535920.1">
    <property type="nucleotide sequence ID" value="NZ_JBFHIU010000018.1"/>
</dbReference>
<proteinExistence type="inferred from homology"/>
<protein>
    <recommendedName>
        <fullName evidence="1">Protein SlyX homolog</fullName>
    </recommendedName>
</protein>
<evidence type="ECO:0000256" key="1">
    <source>
        <dbReference type="HAMAP-Rule" id="MF_00715"/>
    </source>
</evidence>
<dbReference type="Gene3D" id="1.20.5.300">
    <property type="match status" value="1"/>
</dbReference>
<dbReference type="OrthoDB" id="5422806at2"/>
<dbReference type="Pfam" id="PF04102">
    <property type="entry name" value="SlyX"/>
    <property type="match status" value="1"/>
</dbReference>
<comment type="caution">
    <text evidence="3">The sequence shown here is derived from an EMBL/GenBank/DDBJ whole genome shotgun (WGS) entry which is preliminary data.</text>
</comment>
<dbReference type="HAMAP" id="MF_00715">
    <property type="entry name" value="SlyX"/>
    <property type="match status" value="1"/>
</dbReference>
<evidence type="ECO:0000313" key="3">
    <source>
        <dbReference type="EMBL" id="PLW75020.1"/>
    </source>
</evidence>
<feature type="region of interest" description="Disordered" evidence="2">
    <location>
        <begin position="48"/>
        <end position="69"/>
    </location>
</feature>
<gene>
    <name evidence="1" type="primary">slyX</name>
    <name evidence="3" type="ORF">C0081_22230</name>
</gene>
<dbReference type="InterPro" id="IPR007236">
    <property type="entry name" value="SlyX"/>
</dbReference>
<sequence>MSQELEERVVDLEIQVTHQSTTIEDLSEMVSRQWDTIDRLSRQVKLMKDTLAEPQDTAAPPANQKPPHY</sequence>
<dbReference type="Proteomes" id="UP000234881">
    <property type="component" value="Unassembled WGS sequence"/>
</dbReference>
<comment type="similarity">
    <text evidence="1">Belongs to the SlyX family.</text>
</comment>
<dbReference type="PANTHER" id="PTHR36508">
    <property type="entry name" value="PROTEIN SLYX"/>
    <property type="match status" value="1"/>
</dbReference>
<name>A0A2N5XKR3_9HYPH</name>
<keyword evidence="4" id="KW-1185">Reference proteome</keyword>
<dbReference type="AlphaFoldDB" id="A0A2N5XKR3"/>
<evidence type="ECO:0000313" key="4">
    <source>
        <dbReference type="Proteomes" id="UP000234881"/>
    </source>
</evidence>
<dbReference type="PANTHER" id="PTHR36508:SF1">
    <property type="entry name" value="PROTEIN SLYX"/>
    <property type="match status" value="1"/>
</dbReference>